<dbReference type="Pfam" id="PF13601">
    <property type="entry name" value="HTH_34"/>
    <property type="match status" value="1"/>
</dbReference>
<dbReference type="PANTHER" id="PTHR37318:SF1">
    <property type="entry name" value="BSL7504 PROTEIN"/>
    <property type="match status" value="1"/>
</dbReference>
<reference evidence="2 3" key="1">
    <citation type="submission" date="2018-06" db="EMBL/GenBank/DDBJ databases">
        <title>Sphaerisporangium craniellae sp. nov., isolated from a marine sponge in the South China Sea.</title>
        <authorList>
            <person name="Li L."/>
        </authorList>
    </citation>
    <scope>NUCLEOTIDE SEQUENCE [LARGE SCALE GENOMIC DNA]</scope>
    <source>
        <strain evidence="2 3">CCTCC AA 208026</strain>
    </source>
</reference>
<evidence type="ECO:0000259" key="1">
    <source>
        <dbReference type="Pfam" id="PF13601"/>
    </source>
</evidence>
<dbReference type="AlphaFoldDB" id="A0A367F0C8"/>
<dbReference type="EMBL" id="QOIL01000026">
    <property type="protein sequence ID" value="RCG23419.1"/>
    <property type="molecule type" value="Genomic_DNA"/>
</dbReference>
<evidence type="ECO:0000313" key="2">
    <source>
        <dbReference type="EMBL" id="RCG23419.1"/>
    </source>
</evidence>
<dbReference type="InterPro" id="IPR036390">
    <property type="entry name" value="WH_DNA-bd_sf"/>
</dbReference>
<dbReference type="Gene3D" id="1.10.10.10">
    <property type="entry name" value="Winged helix-like DNA-binding domain superfamily/Winged helix DNA-binding domain"/>
    <property type="match status" value="1"/>
</dbReference>
<dbReference type="InterPro" id="IPR027395">
    <property type="entry name" value="WH_DNA-bd_dom"/>
</dbReference>
<dbReference type="OrthoDB" id="4952043at2"/>
<organism evidence="2 3">
    <name type="scientific">Sphaerisporangium album</name>
    <dbReference type="NCBI Taxonomy" id="509200"/>
    <lineage>
        <taxon>Bacteria</taxon>
        <taxon>Bacillati</taxon>
        <taxon>Actinomycetota</taxon>
        <taxon>Actinomycetes</taxon>
        <taxon>Streptosporangiales</taxon>
        <taxon>Streptosporangiaceae</taxon>
        <taxon>Sphaerisporangium</taxon>
    </lineage>
</organism>
<dbReference type="PANTHER" id="PTHR37318">
    <property type="entry name" value="BSL7504 PROTEIN"/>
    <property type="match status" value="1"/>
</dbReference>
<keyword evidence="3" id="KW-1185">Reference proteome</keyword>
<protein>
    <submittedName>
        <fullName evidence="2">Transcriptional regulator</fullName>
    </submittedName>
</protein>
<dbReference type="SUPFAM" id="SSF46785">
    <property type="entry name" value="Winged helix' DNA-binding domain"/>
    <property type="match status" value="1"/>
</dbReference>
<dbReference type="InterPro" id="IPR036388">
    <property type="entry name" value="WH-like_DNA-bd_sf"/>
</dbReference>
<gene>
    <name evidence="2" type="ORF">DQ384_34245</name>
</gene>
<accession>A0A367F0C8</accession>
<proteinExistence type="predicted"/>
<dbReference type="Proteomes" id="UP000253094">
    <property type="component" value="Unassembled WGS sequence"/>
</dbReference>
<comment type="caution">
    <text evidence="2">The sequence shown here is derived from an EMBL/GenBank/DDBJ whole genome shotgun (WGS) entry which is preliminary data.</text>
</comment>
<evidence type="ECO:0000313" key="3">
    <source>
        <dbReference type="Proteomes" id="UP000253094"/>
    </source>
</evidence>
<feature type="domain" description="Winged helix DNA-binding" evidence="1">
    <location>
        <begin position="73"/>
        <end position="152"/>
    </location>
</feature>
<name>A0A367F0C8_9ACTN</name>
<sequence length="158" mass="17406">MGGRDGRRGPLRAVRHTRAPLRLVGRRRPGRYDPRGAARAVRGLAPAALGRREVTESGTHPRHDLDQLIHAPVRLSIMAALAAAEKVEFRFLRDTIEVSDSLLSKHMLTLEEAGYVKVEKAFISKKPGTWLSLTPAGRAAFQDYVAVLEKIMKGSPHA</sequence>